<evidence type="ECO:0000313" key="1">
    <source>
        <dbReference type="EMBL" id="KKL20332.1"/>
    </source>
</evidence>
<reference evidence="1" key="1">
    <citation type="journal article" date="2015" name="Nature">
        <title>Complex archaea that bridge the gap between prokaryotes and eukaryotes.</title>
        <authorList>
            <person name="Spang A."/>
            <person name="Saw J.H."/>
            <person name="Jorgensen S.L."/>
            <person name="Zaremba-Niedzwiedzka K."/>
            <person name="Martijn J."/>
            <person name="Lind A.E."/>
            <person name="van Eijk R."/>
            <person name="Schleper C."/>
            <person name="Guy L."/>
            <person name="Ettema T.J."/>
        </authorList>
    </citation>
    <scope>NUCLEOTIDE SEQUENCE</scope>
</reference>
<organism evidence="1">
    <name type="scientific">marine sediment metagenome</name>
    <dbReference type="NCBI Taxonomy" id="412755"/>
    <lineage>
        <taxon>unclassified sequences</taxon>
        <taxon>metagenomes</taxon>
        <taxon>ecological metagenomes</taxon>
    </lineage>
</organism>
<feature type="non-terminal residue" evidence="1">
    <location>
        <position position="1"/>
    </location>
</feature>
<proteinExistence type="predicted"/>
<name>A0A0F9C268_9ZZZZ</name>
<dbReference type="AlphaFoldDB" id="A0A0F9C268"/>
<protein>
    <submittedName>
        <fullName evidence="1">Uncharacterized protein</fullName>
    </submittedName>
</protein>
<comment type="caution">
    <text evidence="1">The sequence shown here is derived from an EMBL/GenBank/DDBJ whole genome shotgun (WGS) entry which is preliminary data.</text>
</comment>
<dbReference type="EMBL" id="LAZR01038138">
    <property type="protein sequence ID" value="KKL20332.1"/>
    <property type="molecule type" value="Genomic_DNA"/>
</dbReference>
<sequence>QEYILIALIHISQKRNLGVLQTITFDMNYQQFGNSVDSLYQLINFIRKKVVL</sequence>
<accession>A0A0F9C268</accession>
<gene>
    <name evidence="1" type="ORF">LCGC14_2456540</name>
</gene>